<dbReference type="InterPro" id="IPR021516">
    <property type="entry name" value="DUF3179"/>
</dbReference>
<evidence type="ECO:0000313" key="2">
    <source>
        <dbReference type="Proteomes" id="UP000289946"/>
    </source>
</evidence>
<keyword evidence="2" id="KW-1185">Reference proteome</keyword>
<name>A0ABY0DE99_9BRAD</name>
<organism evidence="1 2">
    <name type="scientific">Bradyrhizobium zhanjiangense</name>
    <dbReference type="NCBI Taxonomy" id="1325107"/>
    <lineage>
        <taxon>Bacteria</taxon>
        <taxon>Pseudomonadati</taxon>
        <taxon>Pseudomonadota</taxon>
        <taxon>Alphaproteobacteria</taxon>
        <taxon>Hyphomicrobiales</taxon>
        <taxon>Nitrobacteraceae</taxon>
        <taxon>Bradyrhizobium</taxon>
    </lineage>
</organism>
<evidence type="ECO:0000313" key="1">
    <source>
        <dbReference type="EMBL" id="RXG90462.1"/>
    </source>
</evidence>
<comment type="caution">
    <text evidence="1">The sequence shown here is derived from an EMBL/GenBank/DDBJ whole genome shotgun (WGS) entry which is preliminary data.</text>
</comment>
<gene>
    <name evidence="1" type="ORF">EAS62_28205</name>
</gene>
<proteinExistence type="predicted"/>
<protein>
    <submittedName>
        <fullName evidence="1">DUF3179 domain-containing protein</fullName>
    </submittedName>
</protein>
<dbReference type="EMBL" id="RDRA01000017">
    <property type="protein sequence ID" value="RXG90462.1"/>
    <property type="molecule type" value="Genomic_DNA"/>
</dbReference>
<dbReference type="Proteomes" id="UP000289946">
    <property type="component" value="Unassembled WGS sequence"/>
</dbReference>
<dbReference type="Pfam" id="PF11376">
    <property type="entry name" value="DUF3179"/>
    <property type="match status" value="1"/>
</dbReference>
<sequence length="329" mass="36320">MAVGRGVAEPASWRAEWPHTDFSQHTVPLQEIKSGGPRRDGIPSIDKPRFERLNDGAASGWATRVGNAEPVISLVIRDDARAYPLSILIWHEIVNDVVGGTPVTVTYCPLCNASLVFESTVEDRILDFGTTGKLRNSDLVMYDRQTESWWQQFGGDAIVGVMSGKHLRLVPSRLESFGRFRQRFPQGQVLIPNDPAARRYGTNPYAGYDAGGRQPFLYDGSLPHGIDPMERVIAVETRPGHHEAWSLPLLRERGTIEAGDIVIKWEAGQSSALDKGTIGSGRDIGNVVVQRQQDGRLSDIPYDLPFAFAFHAFRPGSPIHKRTLAGSEN</sequence>
<accession>A0ABY0DE99</accession>
<reference evidence="1 2" key="1">
    <citation type="submission" date="2018-10" db="EMBL/GenBank/DDBJ databases">
        <title>Bradyrhizobium sp. nov., isolated from effective nodules of peanut in China.</title>
        <authorList>
            <person name="Li Y."/>
        </authorList>
    </citation>
    <scope>NUCLEOTIDE SEQUENCE [LARGE SCALE GENOMIC DNA]</scope>
    <source>
        <strain evidence="1 2">CCBAU 51781</strain>
    </source>
</reference>